<evidence type="ECO:0000256" key="2">
    <source>
        <dbReference type="ARBA" id="ARBA00022448"/>
    </source>
</evidence>
<reference evidence="10" key="1">
    <citation type="submission" date="2015-07" db="EMBL/GenBank/DDBJ databases">
        <title>Complete genome sequence and phylogenetic analysis of Limnochorda pilosa.</title>
        <authorList>
            <person name="Watanabe M."/>
            <person name="Kojima H."/>
            <person name="Fukui M."/>
        </authorList>
    </citation>
    <scope>NUCLEOTIDE SEQUENCE [LARGE SCALE GENOMIC DNA]</scope>
    <source>
        <strain evidence="10">HC45</strain>
    </source>
</reference>
<dbReference type="SUPFAM" id="SSF161098">
    <property type="entry name" value="MetI-like"/>
    <property type="match status" value="1"/>
</dbReference>
<dbReference type="PROSITE" id="PS50928">
    <property type="entry name" value="ABC_TM1"/>
    <property type="match status" value="1"/>
</dbReference>
<keyword evidence="4 7" id="KW-0812">Transmembrane</keyword>
<evidence type="ECO:0000256" key="7">
    <source>
        <dbReference type="RuleBase" id="RU363032"/>
    </source>
</evidence>
<dbReference type="GO" id="GO:0005886">
    <property type="term" value="C:plasma membrane"/>
    <property type="evidence" value="ECO:0007669"/>
    <property type="project" value="UniProtKB-SubCell"/>
</dbReference>
<dbReference type="CDD" id="cd06261">
    <property type="entry name" value="TM_PBP2"/>
    <property type="match status" value="1"/>
</dbReference>
<keyword evidence="10" id="KW-1185">Reference proteome</keyword>
<dbReference type="PANTHER" id="PTHR32243:SF18">
    <property type="entry name" value="INNER MEMBRANE ABC TRANSPORTER PERMEASE PROTEIN YCJP"/>
    <property type="match status" value="1"/>
</dbReference>
<dbReference type="RefSeq" id="WP_068133786.1">
    <property type="nucleotide sequence ID" value="NZ_AP014924.1"/>
</dbReference>
<evidence type="ECO:0000259" key="8">
    <source>
        <dbReference type="PROSITE" id="PS50928"/>
    </source>
</evidence>
<keyword evidence="5 7" id="KW-1133">Transmembrane helix</keyword>
<dbReference type="STRING" id="1555112.LIP_0467"/>
<gene>
    <name evidence="9" type="ORF">LIP_0467</name>
</gene>
<accession>A0A0K2SHM0</accession>
<dbReference type="AlphaFoldDB" id="A0A0K2SHM0"/>
<reference evidence="10" key="2">
    <citation type="journal article" date="2016" name="Int. J. Syst. Evol. Microbiol.">
        <title>Complete genome sequence and cell structure of Limnochorda pilosa, a Gram-negative spore-former within the phylum Firmicutes.</title>
        <authorList>
            <person name="Watanabe M."/>
            <person name="Kojima H."/>
            <person name="Fukui M."/>
        </authorList>
    </citation>
    <scope>NUCLEOTIDE SEQUENCE [LARGE SCALE GENOMIC DNA]</scope>
    <source>
        <strain evidence="10">HC45</strain>
    </source>
</reference>
<dbReference type="PANTHER" id="PTHR32243">
    <property type="entry name" value="MALTOSE TRANSPORT SYSTEM PERMEASE-RELATED"/>
    <property type="match status" value="1"/>
</dbReference>
<name>A0A0K2SHM0_LIMPI</name>
<dbReference type="Pfam" id="PF00528">
    <property type="entry name" value="BPD_transp_1"/>
    <property type="match status" value="1"/>
</dbReference>
<feature type="domain" description="ABC transmembrane type-1" evidence="8">
    <location>
        <begin position="72"/>
        <end position="264"/>
    </location>
</feature>
<feature type="transmembrane region" description="Helical" evidence="7">
    <location>
        <begin position="184"/>
        <end position="209"/>
    </location>
</feature>
<dbReference type="Gene3D" id="1.10.3720.10">
    <property type="entry name" value="MetI-like"/>
    <property type="match status" value="1"/>
</dbReference>
<dbReference type="InterPro" id="IPR000515">
    <property type="entry name" value="MetI-like"/>
</dbReference>
<dbReference type="GO" id="GO:0055085">
    <property type="term" value="P:transmembrane transport"/>
    <property type="evidence" value="ECO:0007669"/>
    <property type="project" value="InterPro"/>
</dbReference>
<keyword evidence="3" id="KW-1003">Cell membrane</keyword>
<feature type="transmembrane region" description="Helical" evidence="7">
    <location>
        <begin position="109"/>
        <end position="128"/>
    </location>
</feature>
<keyword evidence="2 7" id="KW-0813">Transport</keyword>
<evidence type="ECO:0000313" key="10">
    <source>
        <dbReference type="Proteomes" id="UP000065807"/>
    </source>
</evidence>
<evidence type="ECO:0000256" key="4">
    <source>
        <dbReference type="ARBA" id="ARBA00022692"/>
    </source>
</evidence>
<evidence type="ECO:0000256" key="1">
    <source>
        <dbReference type="ARBA" id="ARBA00004651"/>
    </source>
</evidence>
<protein>
    <submittedName>
        <fullName evidence="9">ABC transporter permease</fullName>
    </submittedName>
</protein>
<dbReference type="EMBL" id="AP014924">
    <property type="protein sequence ID" value="BAS26324.1"/>
    <property type="molecule type" value="Genomic_DNA"/>
</dbReference>
<feature type="transmembrane region" description="Helical" evidence="7">
    <location>
        <begin position="243"/>
        <end position="264"/>
    </location>
</feature>
<proteinExistence type="inferred from homology"/>
<keyword evidence="6 7" id="KW-0472">Membrane</keyword>
<feature type="transmembrane region" description="Helical" evidence="7">
    <location>
        <begin position="76"/>
        <end position="97"/>
    </location>
</feature>
<comment type="subcellular location">
    <subcellularLocation>
        <location evidence="1 7">Cell membrane</location>
        <topology evidence="1 7">Multi-pass membrane protein</topology>
    </subcellularLocation>
</comment>
<feature type="transmembrane region" description="Helical" evidence="7">
    <location>
        <begin position="140"/>
        <end position="163"/>
    </location>
</feature>
<evidence type="ECO:0000256" key="5">
    <source>
        <dbReference type="ARBA" id="ARBA00022989"/>
    </source>
</evidence>
<feature type="transmembrane region" description="Helical" evidence="7">
    <location>
        <begin position="12"/>
        <end position="32"/>
    </location>
</feature>
<evidence type="ECO:0000256" key="3">
    <source>
        <dbReference type="ARBA" id="ARBA00022475"/>
    </source>
</evidence>
<evidence type="ECO:0000313" key="9">
    <source>
        <dbReference type="EMBL" id="BAS26324.1"/>
    </source>
</evidence>
<comment type="similarity">
    <text evidence="7">Belongs to the binding-protein-dependent transport system permease family.</text>
</comment>
<dbReference type="KEGG" id="lpil:LIP_0467"/>
<sequence length="279" mass="30448">MLEQKTWSYRIFMAVTGLSLGLFVLFPLYWMVVTSLKPLPEIFKAIPSFVPLHPTAGNYRAALFQTDLLVFLRNSLIVSSAASVVGIVVGVMAGYSFSKFRYVGRRPAMLMLLTAQMFPLAVLLLTLYPTFRSVGLTDSYAGLVLAYVTFGLPISTWMLKTYCDQVPDEMLEAARVDGASEGMIFTRVVIPVVTPGLVAAGVYTFVWAWNDLLYALTLITSSARRTIAPGLLGTYLGEVQSNWGGMMAASILVSIPVLVVFILVQRHVVQGLTAGSVKA</sequence>
<dbReference type="OrthoDB" id="9810086at2"/>
<dbReference type="Proteomes" id="UP000065807">
    <property type="component" value="Chromosome"/>
</dbReference>
<dbReference type="InterPro" id="IPR050901">
    <property type="entry name" value="BP-dep_ABC_trans_perm"/>
</dbReference>
<evidence type="ECO:0000256" key="6">
    <source>
        <dbReference type="ARBA" id="ARBA00023136"/>
    </source>
</evidence>
<dbReference type="InterPro" id="IPR035906">
    <property type="entry name" value="MetI-like_sf"/>
</dbReference>
<organism evidence="9 10">
    <name type="scientific">Limnochorda pilosa</name>
    <dbReference type="NCBI Taxonomy" id="1555112"/>
    <lineage>
        <taxon>Bacteria</taxon>
        <taxon>Bacillati</taxon>
        <taxon>Bacillota</taxon>
        <taxon>Limnochordia</taxon>
        <taxon>Limnochordales</taxon>
        <taxon>Limnochordaceae</taxon>
        <taxon>Limnochorda</taxon>
    </lineage>
</organism>